<keyword evidence="13" id="KW-1185">Reference proteome</keyword>
<dbReference type="InterPro" id="IPR031919">
    <property type="entry name" value="Fucosidase_C"/>
</dbReference>
<evidence type="ECO:0000256" key="10">
    <source>
        <dbReference type="SAM" id="SignalP"/>
    </source>
</evidence>
<dbReference type="Proteomes" id="UP000492821">
    <property type="component" value="Unassembled WGS sequence"/>
</dbReference>
<dbReference type="GO" id="GO:0004560">
    <property type="term" value="F:alpha-L-fucosidase activity"/>
    <property type="evidence" value="ECO:0007669"/>
    <property type="project" value="UniProtKB-EC"/>
</dbReference>
<evidence type="ECO:0000259" key="12">
    <source>
        <dbReference type="Pfam" id="PF16757"/>
    </source>
</evidence>
<feature type="domain" description="Alpha-L-fucosidase C-terminal" evidence="12">
    <location>
        <begin position="387"/>
        <end position="460"/>
    </location>
</feature>
<keyword evidence="4 10" id="KW-0732">Signal</keyword>
<evidence type="ECO:0000313" key="14">
    <source>
        <dbReference type="WBParaSite" id="Pan_g16232.t1"/>
    </source>
</evidence>
<dbReference type="PROSITE" id="PS00385">
    <property type="entry name" value="ALPHA_L_FUCOSIDASE"/>
    <property type="match status" value="1"/>
</dbReference>
<evidence type="ECO:0000256" key="7">
    <source>
        <dbReference type="ARBA" id="ARBA00023295"/>
    </source>
</evidence>
<dbReference type="InterPro" id="IPR016286">
    <property type="entry name" value="FUC_metazoa-typ"/>
</dbReference>
<evidence type="ECO:0000259" key="11">
    <source>
        <dbReference type="Pfam" id="PF01120"/>
    </source>
</evidence>
<dbReference type="EC" id="3.2.1.51" evidence="3"/>
<comment type="similarity">
    <text evidence="2">Belongs to the glycosyl hydrolase 29 family.</text>
</comment>
<evidence type="ECO:0000256" key="8">
    <source>
        <dbReference type="ARBA" id="ARBA00074133"/>
    </source>
</evidence>
<dbReference type="SMART" id="SM00812">
    <property type="entry name" value="Alpha_L_fucos"/>
    <property type="match status" value="1"/>
</dbReference>
<evidence type="ECO:0000256" key="5">
    <source>
        <dbReference type="ARBA" id="ARBA00022801"/>
    </source>
</evidence>
<dbReference type="Pfam" id="PF01120">
    <property type="entry name" value="Alpha_L_fucos"/>
    <property type="match status" value="1"/>
</dbReference>
<dbReference type="WBParaSite" id="Pan_g16232.t1">
    <property type="protein sequence ID" value="Pan_g16232.t1"/>
    <property type="gene ID" value="Pan_g16232"/>
</dbReference>
<feature type="signal peptide" evidence="10">
    <location>
        <begin position="1"/>
        <end position="19"/>
    </location>
</feature>
<reference evidence="13" key="1">
    <citation type="journal article" date="2013" name="Genetics">
        <title>The draft genome and transcriptome of Panagrellus redivivus are shaped by the harsh demands of a free-living lifestyle.</title>
        <authorList>
            <person name="Srinivasan J."/>
            <person name="Dillman A.R."/>
            <person name="Macchietto M.G."/>
            <person name="Heikkinen L."/>
            <person name="Lakso M."/>
            <person name="Fracchia K.M."/>
            <person name="Antoshechkin I."/>
            <person name="Mortazavi A."/>
            <person name="Wong G."/>
            <person name="Sternberg P.W."/>
        </authorList>
    </citation>
    <scope>NUCLEOTIDE SEQUENCE [LARGE SCALE GENOMIC DNA]</scope>
    <source>
        <strain evidence="13">MT8872</strain>
    </source>
</reference>
<comment type="function">
    <text evidence="1">Alpha-L-fucosidase is responsible for hydrolyzing the alpha-1,6-linked fucose joined to the reducing-end N-acetylglucosamine of the carbohydrate moieties of glycoproteins.</text>
</comment>
<evidence type="ECO:0000256" key="1">
    <source>
        <dbReference type="ARBA" id="ARBA00004071"/>
    </source>
</evidence>
<evidence type="ECO:0000313" key="13">
    <source>
        <dbReference type="Proteomes" id="UP000492821"/>
    </source>
</evidence>
<sequence>MNKTLYTFILVTLIAALESAKYEPNWSSIDSRPLPLWYDDVKFGIFSHWGVYSVPAFRSEWLWYYWRAQNNTDVVNYLDKHFHGQSYADFAPQFTAEDLDPAQFADIVAASGAKYFVLTSKHHEGFTLWPSDTSFNWNAVDVGPKRDLVGTLKEAFNKTDVHFGLYFSLMDWFQPLFLSDNSNNKTEFVEQVSYLQLLEITSKYEPEIIWSDGDWDRSPEYWKSKEFLTWLYNESPVKDKVVVNDRWGRGTMGHHGGYLTYSDHYDPGQLLQRKWENCMTLDKESWGYRRNMKASDVHTVKEVLDQLVRAISCNGNLLLNIGPDRFGRIVPIFEDRLRGIGKFIKANSVAVYGTKPWIHQNDTNTWYTSSVRNDAGLDPRRIFNPQDQENTIIYAWIFDIPDNGTVNLPSVKPTDKTNVTVLGTTISVAHSPVGTGISVDLHALPFQKLPSTDVIILKIEYAATSHHNPLKPAHHHNQSRNQKKKLKKLLKDYLRSNQYNRH</sequence>
<proteinExistence type="inferred from homology"/>
<dbReference type="Gene3D" id="3.20.20.80">
    <property type="entry name" value="Glycosidases"/>
    <property type="match status" value="1"/>
</dbReference>
<dbReference type="GO" id="GO:0016139">
    <property type="term" value="P:glycoside catabolic process"/>
    <property type="evidence" value="ECO:0007669"/>
    <property type="project" value="TreeGrafter"/>
</dbReference>
<evidence type="ECO:0000256" key="4">
    <source>
        <dbReference type="ARBA" id="ARBA00022729"/>
    </source>
</evidence>
<keyword evidence="7" id="KW-0326">Glycosidase</keyword>
<dbReference type="GO" id="GO:0005764">
    <property type="term" value="C:lysosome"/>
    <property type="evidence" value="ECO:0007669"/>
    <property type="project" value="TreeGrafter"/>
</dbReference>
<dbReference type="InterPro" id="IPR017853">
    <property type="entry name" value="GH"/>
</dbReference>
<accession>A0A7E4V4P5</accession>
<name>A0A7E4V4P5_PANRE</name>
<dbReference type="InterPro" id="IPR000933">
    <property type="entry name" value="Glyco_hydro_29"/>
</dbReference>
<evidence type="ECO:0000256" key="3">
    <source>
        <dbReference type="ARBA" id="ARBA00012662"/>
    </source>
</evidence>
<dbReference type="FunFam" id="3.20.20.80:FF:000027">
    <property type="entry name" value="Alpha-L-fucosidase"/>
    <property type="match status" value="1"/>
</dbReference>
<dbReference type="PANTHER" id="PTHR10030:SF37">
    <property type="entry name" value="ALPHA-L-FUCOSIDASE-RELATED"/>
    <property type="match status" value="1"/>
</dbReference>
<organism evidence="13 14">
    <name type="scientific">Panagrellus redivivus</name>
    <name type="common">Microworm</name>
    <dbReference type="NCBI Taxonomy" id="6233"/>
    <lineage>
        <taxon>Eukaryota</taxon>
        <taxon>Metazoa</taxon>
        <taxon>Ecdysozoa</taxon>
        <taxon>Nematoda</taxon>
        <taxon>Chromadorea</taxon>
        <taxon>Rhabditida</taxon>
        <taxon>Tylenchina</taxon>
        <taxon>Panagrolaimomorpha</taxon>
        <taxon>Panagrolaimoidea</taxon>
        <taxon>Panagrolaimidae</taxon>
        <taxon>Panagrellus</taxon>
    </lineage>
</organism>
<feature type="chain" id="PRO_5028809694" description="Putative alpha-L-fucosidase" evidence="10">
    <location>
        <begin position="20"/>
        <end position="502"/>
    </location>
</feature>
<feature type="domain" description="Glycoside hydrolase family 29 N-terminal" evidence="11">
    <location>
        <begin position="15"/>
        <end position="347"/>
    </location>
</feature>
<reference evidence="14" key="2">
    <citation type="submission" date="2020-10" db="UniProtKB">
        <authorList>
            <consortium name="WormBaseParasite"/>
        </authorList>
    </citation>
    <scope>IDENTIFICATION</scope>
</reference>
<keyword evidence="6" id="KW-0325">Glycoprotein</keyword>
<dbReference type="InterPro" id="IPR018526">
    <property type="entry name" value="Glyco_hydro_29_CS"/>
</dbReference>
<protein>
    <recommendedName>
        <fullName evidence="8">Putative alpha-L-fucosidase</fullName>
        <ecNumber evidence="3">3.2.1.51</ecNumber>
    </recommendedName>
    <alternativeName>
        <fullName evidence="9">Alpha-L-fucoside fucohydrolase</fullName>
    </alternativeName>
</protein>
<keyword evidence="5" id="KW-0378">Hydrolase</keyword>
<dbReference type="GO" id="GO:0006004">
    <property type="term" value="P:fucose metabolic process"/>
    <property type="evidence" value="ECO:0007669"/>
    <property type="project" value="InterPro"/>
</dbReference>
<dbReference type="Pfam" id="PF16757">
    <property type="entry name" value="Fucosidase_C"/>
    <property type="match status" value="1"/>
</dbReference>
<evidence type="ECO:0000256" key="2">
    <source>
        <dbReference type="ARBA" id="ARBA00007951"/>
    </source>
</evidence>
<dbReference type="PRINTS" id="PR00741">
    <property type="entry name" value="GLHYDRLASE29"/>
</dbReference>
<dbReference type="PANTHER" id="PTHR10030">
    <property type="entry name" value="ALPHA-L-FUCOSIDASE"/>
    <property type="match status" value="1"/>
</dbReference>
<dbReference type="AlphaFoldDB" id="A0A7E4V4P5"/>
<evidence type="ECO:0000256" key="9">
    <source>
        <dbReference type="ARBA" id="ARBA00081661"/>
    </source>
</evidence>
<evidence type="ECO:0000256" key="6">
    <source>
        <dbReference type="ARBA" id="ARBA00023180"/>
    </source>
</evidence>
<dbReference type="SUPFAM" id="SSF51445">
    <property type="entry name" value="(Trans)glycosidases"/>
    <property type="match status" value="1"/>
</dbReference>
<dbReference type="InterPro" id="IPR057739">
    <property type="entry name" value="Glyco_hydro_29_N"/>
</dbReference>